<feature type="transmembrane region" description="Helical" evidence="1">
    <location>
        <begin position="203"/>
        <end position="221"/>
    </location>
</feature>
<keyword evidence="1" id="KW-0812">Transmembrane</keyword>
<keyword evidence="1" id="KW-1133">Transmembrane helix</keyword>
<evidence type="ECO:0000313" key="2">
    <source>
        <dbReference type="EMBL" id="STD82191.1"/>
    </source>
</evidence>
<accession>A0A376GUG2</accession>
<evidence type="ECO:0000313" key="3">
    <source>
        <dbReference type="Proteomes" id="UP000254807"/>
    </source>
</evidence>
<dbReference type="RefSeq" id="WP_060814753.1">
    <property type="nucleotide sequence ID" value="NZ_JBHULA010000013.1"/>
</dbReference>
<protein>
    <submittedName>
        <fullName evidence="2">Membrane protein</fullName>
    </submittedName>
</protein>
<feature type="transmembrane region" description="Helical" evidence="1">
    <location>
        <begin position="117"/>
        <end position="138"/>
    </location>
</feature>
<feature type="transmembrane region" description="Helical" evidence="1">
    <location>
        <begin position="63"/>
        <end position="83"/>
    </location>
</feature>
<dbReference type="EMBL" id="UFYW01000001">
    <property type="protein sequence ID" value="STD82191.1"/>
    <property type="molecule type" value="Genomic_DNA"/>
</dbReference>
<keyword evidence="1" id="KW-0472">Membrane</keyword>
<dbReference type="OrthoDB" id="7057004at2"/>
<keyword evidence="3" id="KW-1185">Reference proteome</keyword>
<dbReference type="AlphaFoldDB" id="A0A376GUG2"/>
<dbReference type="Proteomes" id="UP000254807">
    <property type="component" value="Unassembled WGS sequence"/>
</dbReference>
<sequence>MQKKFPKVPAVSNNSRLFAILMAFSGGAIDVYCHNYFHGLVATQTGNVILMASNLSHNDWQQMLPKILSIIMFTVGFLLGILLKRSNFSDYWRSYTMLPAILSSFVIPLLPQDLQLFKIGILAFGSGLLMLTFSGTQIEGNPYTIMMTSGNYRKMLNEWYLYLTSKDKSSMQKRNAHNYTIVVVSFIVGACLLAFISQSLKMYSMWIVTITFTISFFIEIYHAKKTNK</sequence>
<dbReference type="Pfam" id="PF06912">
    <property type="entry name" value="DUF1275"/>
    <property type="match status" value="1"/>
</dbReference>
<proteinExistence type="predicted"/>
<dbReference type="PANTHER" id="PTHR37314">
    <property type="entry name" value="SLR0142 PROTEIN"/>
    <property type="match status" value="1"/>
</dbReference>
<organism evidence="2 3">
    <name type="scientific">Enterococcus gallinarum</name>
    <dbReference type="NCBI Taxonomy" id="1353"/>
    <lineage>
        <taxon>Bacteria</taxon>
        <taxon>Bacillati</taxon>
        <taxon>Bacillota</taxon>
        <taxon>Bacilli</taxon>
        <taxon>Lactobacillales</taxon>
        <taxon>Enterococcaceae</taxon>
        <taxon>Enterococcus</taxon>
    </lineage>
</organism>
<name>A0A376GUG2_ENTGA</name>
<dbReference type="PANTHER" id="PTHR37314:SF4">
    <property type="entry name" value="UPF0700 TRANSMEMBRANE PROTEIN YOAK"/>
    <property type="match status" value="1"/>
</dbReference>
<gene>
    <name evidence="2" type="ORF">NCTC12360_00611</name>
</gene>
<evidence type="ECO:0000256" key="1">
    <source>
        <dbReference type="SAM" id="Phobius"/>
    </source>
</evidence>
<feature type="transmembrane region" description="Helical" evidence="1">
    <location>
        <begin position="95"/>
        <end position="111"/>
    </location>
</feature>
<feature type="transmembrane region" description="Helical" evidence="1">
    <location>
        <begin position="176"/>
        <end position="197"/>
    </location>
</feature>
<reference evidence="2 3" key="1">
    <citation type="submission" date="2018-06" db="EMBL/GenBank/DDBJ databases">
        <authorList>
            <consortium name="Pathogen Informatics"/>
            <person name="Doyle S."/>
        </authorList>
    </citation>
    <scope>NUCLEOTIDE SEQUENCE [LARGE SCALE GENOMIC DNA]</scope>
    <source>
        <strain evidence="2 3">NCTC12360</strain>
    </source>
</reference>
<dbReference type="InterPro" id="IPR010699">
    <property type="entry name" value="DUF1275"/>
</dbReference>